<proteinExistence type="predicted"/>
<keyword evidence="3" id="KW-1185">Reference proteome</keyword>
<dbReference type="AlphaFoldDB" id="A0AAP0BG19"/>
<sequence length="121" mass="13813">MGHERGADCHHSSSPIRWAAPPDTAGIRRSLRRGYSQVSRQRAQARFRDLSVEIDSQWHCIHNLKNLEGVNRPTTQIFEKILQNLISNLMSRTDDDKGKKAAKSIGVEISQFTQHHTAKKR</sequence>
<accession>A0AAP0BG19</accession>
<dbReference type="EMBL" id="JBBWWQ010000009">
    <property type="protein sequence ID" value="KAK8938357.1"/>
    <property type="molecule type" value="Genomic_DNA"/>
</dbReference>
<evidence type="ECO:0000256" key="1">
    <source>
        <dbReference type="SAM" id="MobiDB-lite"/>
    </source>
</evidence>
<dbReference type="Proteomes" id="UP001418222">
    <property type="component" value="Unassembled WGS sequence"/>
</dbReference>
<reference evidence="2 3" key="1">
    <citation type="journal article" date="2022" name="Nat. Plants">
        <title>Genomes of leafy and leafless Platanthera orchids illuminate the evolution of mycoheterotrophy.</title>
        <authorList>
            <person name="Li M.H."/>
            <person name="Liu K.W."/>
            <person name="Li Z."/>
            <person name="Lu H.C."/>
            <person name="Ye Q.L."/>
            <person name="Zhang D."/>
            <person name="Wang J.Y."/>
            <person name="Li Y.F."/>
            <person name="Zhong Z.M."/>
            <person name="Liu X."/>
            <person name="Yu X."/>
            <person name="Liu D.K."/>
            <person name="Tu X.D."/>
            <person name="Liu B."/>
            <person name="Hao Y."/>
            <person name="Liao X.Y."/>
            <person name="Jiang Y.T."/>
            <person name="Sun W.H."/>
            <person name="Chen J."/>
            <person name="Chen Y.Q."/>
            <person name="Ai Y."/>
            <person name="Zhai J.W."/>
            <person name="Wu S.S."/>
            <person name="Zhou Z."/>
            <person name="Hsiao Y.Y."/>
            <person name="Wu W.L."/>
            <person name="Chen Y.Y."/>
            <person name="Lin Y.F."/>
            <person name="Hsu J.L."/>
            <person name="Li C.Y."/>
            <person name="Wang Z.W."/>
            <person name="Zhao X."/>
            <person name="Zhong W.Y."/>
            <person name="Ma X.K."/>
            <person name="Ma L."/>
            <person name="Huang J."/>
            <person name="Chen G.Z."/>
            <person name="Huang M.Z."/>
            <person name="Huang L."/>
            <person name="Peng D.H."/>
            <person name="Luo Y.B."/>
            <person name="Zou S.Q."/>
            <person name="Chen S.P."/>
            <person name="Lan S."/>
            <person name="Tsai W.C."/>
            <person name="Van de Peer Y."/>
            <person name="Liu Z.J."/>
        </authorList>
    </citation>
    <scope>NUCLEOTIDE SEQUENCE [LARGE SCALE GENOMIC DNA]</scope>
    <source>
        <strain evidence="2">Lor287</strain>
    </source>
</reference>
<feature type="region of interest" description="Disordered" evidence="1">
    <location>
        <begin position="1"/>
        <end position="23"/>
    </location>
</feature>
<gene>
    <name evidence="2" type="ORF">KSP39_PZI011471</name>
</gene>
<protein>
    <submittedName>
        <fullName evidence="2">Uncharacterized protein</fullName>
    </submittedName>
</protein>
<name>A0AAP0BG19_9ASPA</name>
<evidence type="ECO:0000313" key="3">
    <source>
        <dbReference type="Proteomes" id="UP001418222"/>
    </source>
</evidence>
<evidence type="ECO:0000313" key="2">
    <source>
        <dbReference type="EMBL" id="KAK8938357.1"/>
    </source>
</evidence>
<organism evidence="2 3">
    <name type="scientific">Platanthera zijinensis</name>
    <dbReference type="NCBI Taxonomy" id="2320716"/>
    <lineage>
        <taxon>Eukaryota</taxon>
        <taxon>Viridiplantae</taxon>
        <taxon>Streptophyta</taxon>
        <taxon>Embryophyta</taxon>
        <taxon>Tracheophyta</taxon>
        <taxon>Spermatophyta</taxon>
        <taxon>Magnoliopsida</taxon>
        <taxon>Liliopsida</taxon>
        <taxon>Asparagales</taxon>
        <taxon>Orchidaceae</taxon>
        <taxon>Orchidoideae</taxon>
        <taxon>Orchideae</taxon>
        <taxon>Orchidinae</taxon>
        <taxon>Platanthera</taxon>
    </lineage>
</organism>
<comment type="caution">
    <text evidence="2">The sequence shown here is derived from an EMBL/GenBank/DDBJ whole genome shotgun (WGS) entry which is preliminary data.</text>
</comment>
<feature type="compositionally biased region" description="Basic and acidic residues" evidence="1">
    <location>
        <begin position="1"/>
        <end position="11"/>
    </location>
</feature>